<gene>
    <name evidence="6" type="ORF">NCTC10254_01522</name>
</gene>
<dbReference type="RefSeq" id="WP_005522855.1">
    <property type="nucleotide sequence ID" value="NZ_CAUSHI010000001.1"/>
</dbReference>
<evidence type="ECO:0000256" key="1">
    <source>
        <dbReference type="ARBA" id="ARBA00004370"/>
    </source>
</evidence>
<organism evidence="6 7">
    <name type="scientific">Corynebacterium matruchotii</name>
    <dbReference type="NCBI Taxonomy" id="43768"/>
    <lineage>
        <taxon>Bacteria</taxon>
        <taxon>Bacillati</taxon>
        <taxon>Actinomycetota</taxon>
        <taxon>Actinomycetes</taxon>
        <taxon>Mycobacteriales</taxon>
        <taxon>Corynebacteriaceae</taxon>
        <taxon>Corynebacterium</taxon>
    </lineage>
</organism>
<dbReference type="GO" id="GO:0016020">
    <property type="term" value="C:membrane"/>
    <property type="evidence" value="ECO:0007669"/>
    <property type="project" value="UniProtKB-SubCell"/>
</dbReference>
<evidence type="ECO:0000313" key="7">
    <source>
        <dbReference type="Proteomes" id="UP000249886"/>
    </source>
</evidence>
<dbReference type="PANTHER" id="PTHR14948:SF25">
    <property type="entry name" value="DUF4190 DOMAIN-CONTAINING PROTEIN"/>
    <property type="match status" value="1"/>
</dbReference>
<dbReference type="EMBL" id="UARK01000011">
    <property type="protein sequence ID" value="SPW28576.1"/>
    <property type="molecule type" value="Genomic_DNA"/>
</dbReference>
<protein>
    <submittedName>
        <fullName evidence="6">Interferon-induced transmembrane protein</fullName>
    </submittedName>
</protein>
<feature type="transmembrane region" description="Helical" evidence="5">
    <location>
        <begin position="38"/>
        <end position="60"/>
    </location>
</feature>
<dbReference type="InterPro" id="IPR007593">
    <property type="entry name" value="CD225/Dispanin_fam"/>
</dbReference>
<name>A0A6H9XR64_9CORY</name>
<keyword evidence="3 5" id="KW-1133">Transmembrane helix</keyword>
<evidence type="ECO:0000256" key="3">
    <source>
        <dbReference type="ARBA" id="ARBA00022989"/>
    </source>
</evidence>
<keyword evidence="2 5" id="KW-0812">Transmembrane</keyword>
<dbReference type="GeneID" id="84573621"/>
<evidence type="ECO:0000313" key="6">
    <source>
        <dbReference type="EMBL" id="SPW28576.1"/>
    </source>
</evidence>
<dbReference type="InterPro" id="IPR051423">
    <property type="entry name" value="CD225/Dispanin"/>
</dbReference>
<dbReference type="Proteomes" id="UP000249886">
    <property type="component" value="Unassembled WGS sequence"/>
</dbReference>
<reference evidence="6 7" key="1">
    <citation type="submission" date="2018-06" db="EMBL/GenBank/DDBJ databases">
        <authorList>
            <consortium name="Pathogen Informatics"/>
            <person name="Doyle S."/>
        </authorList>
    </citation>
    <scope>NUCLEOTIDE SEQUENCE [LARGE SCALE GENOMIC DNA]</scope>
    <source>
        <strain evidence="6 7">NCTC10254</strain>
    </source>
</reference>
<evidence type="ECO:0000256" key="2">
    <source>
        <dbReference type="ARBA" id="ARBA00022692"/>
    </source>
</evidence>
<dbReference type="Pfam" id="PF04505">
    <property type="entry name" value="CD225"/>
    <property type="match status" value="1"/>
</dbReference>
<keyword evidence="4 5" id="KW-0472">Membrane</keyword>
<dbReference type="PANTHER" id="PTHR14948">
    <property type="entry name" value="NG5"/>
    <property type="match status" value="1"/>
</dbReference>
<dbReference type="AlphaFoldDB" id="A0A6H9XR64"/>
<comment type="subcellular location">
    <subcellularLocation>
        <location evidence="1">Membrane</location>
    </subcellularLocation>
</comment>
<comment type="caution">
    <text evidence="6">The sequence shown here is derived from an EMBL/GenBank/DDBJ whole genome shotgun (WGS) entry which is preliminary data.</text>
</comment>
<proteinExistence type="predicted"/>
<accession>A0A6H9XR64</accession>
<evidence type="ECO:0000256" key="4">
    <source>
        <dbReference type="ARBA" id="ARBA00023136"/>
    </source>
</evidence>
<evidence type="ECO:0000256" key="5">
    <source>
        <dbReference type="SAM" id="Phobius"/>
    </source>
</evidence>
<feature type="transmembrane region" description="Helical" evidence="5">
    <location>
        <begin position="86"/>
        <end position="111"/>
    </location>
</feature>
<sequence>MTNSYQPGFDSNYGTGATSLPLQGASRQAPMSGKPNDYLVLSVLSCIFGFFPLALAAILLSSRVDVLWAVGDYNGALDTAQRAKKFGIWAIIIQVIVAVIAFIAFLSWFAFLMSMIHSTLQGISNIPGATSIPSGSPMPLGY</sequence>